<proteinExistence type="predicted"/>
<dbReference type="AlphaFoldDB" id="A0A9Q4Q1Z8"/>
<feature type="compositionally biased region" description="Polar residues" evidence="1">
    <location>
        <begin position="149"/>
        <end position="164"/>
    </location>
</feature>
<dbReference type="EMBL" id="JAMQOT010000001">
    <property type="protein sequence ID" value="MDF9744798.1"/>
    <property type="molecule type" value="Genomic_DNA"/>
</dbReference>
<name>A0A9Q4Q1Z8_9EURY</name>
<evidence type="ECO:0000256" key="1">
    <source>
        <dbReference type="SAM" id="MobiDB-lite"/>
    </source>
</evidence>
<keyword evidence="3" id="KW-1185">Reference proteome</keyword>
<evidence type="ECO:0000313" key="3">
    <source>
        <dbReference type="Proteomes" id="UP001154061"/>
    </source>
</evidence>
<feature type="region of interest" description="Disordered" evidence="1">
    <location>
        <begin position="30"/>
        <end position="164"/>
    </location>
</feature>
<feature type="compositionally biased region" description="Low complexity" evidence="1">
    <location>
        <begin position="131"/>
        <end position="141"/>
    </location>
</feature>
<feature type="compositionally biased region" description="Polar residues" evidence="1">
    <location>
        <begin position="114"/>
        <end position="124"/>
    </location>
</feature>
<dbReference type="RefSeq" id="WP_277520278.1">
    <property type="nucleotide sequence ID" value="NZ_JAMQOT010000001.1"/>
</dbReference>
<dbReference type="Proteomes" id="UP001154061">
    <property type="component" value="Unassembled WGS sequence"/>
</dbReference>
<gene>
    <name evidence="2" type="ORF">NDI89_04280</name>
</gene>
<evidence type="ECO:0000313" key="2">
    <source>
        <dbReference type="EMBL" id="MDF9744798.1"/>
    </source>
</evidence>
<protein>
    <submittedName>
        <fullName evidence="2">Uncharacterized protein</fullName>
    </submittedName>
</protein>
<accession>A0A9Q4Q1Z8</accession>
<sequence>MKRTIATLLTVALIGSLVLAGSAAALDEADQEVKQEDDITQDADWNSWDVDQSADQYLGAGQEADEDDVYQDIYQKGTVEQHGDSFDDVNQNSDQDAEAYQSAEDAYDVDQDSDQILKTTQTADSWDDTHQTATQSTSTTQKADDSKYVDQNTEQTNIVYQSAE</sequence>
<organism evidence="2 3">
    <name type="scientific">Natrinema salsiterrestre</name>
    <dbReference type="NCBI Taxonomy" id="2950540"/>
    <lineage>
        <taxon>Archaea</taxon>
        <taxon>Methanobacteriati</taxon>
        <taxon>Methanobacteriota</taxon>
        <taxon>Stenosarchaea group</taxon>
        <taxon>Halobacteria</taxon>
        <taxon>Halobacteriales</taxon>
        <taxon>Natrialbaceae</taxon>
        <taxon>Natrinema</taxon>
    </lineage>
</organism>
<reference evidence="2" key="1">
    <citation type="submission" date="2022-06" db="EMBL/GenBank/DDBJ databases">
        <title>Natrinema sp. a new haloarchaeum isolate from saline soil.</title>
        <authorList>
            <person name="Strakova D."/>
            <person name="Galisteo C."/>
            <person name="Sanchez-Porro C."/>
            <person name="Ventosa A."/>
        </authorList>
    </citation>
    <scope>NUCLEOTIDE SEQUENCE</scope>
    <source>
        <strain evidence="2">S1CR25-10</strain>
    </source>
</reference>
<comment type="caution">
    <text evidence="2">The sequence shown here is derived from an EMBL/GenBank/DDBJ whole genome shotgun (WGS) entry which is preliminary data.</text>
</comment>